<feature type="transmembrane region" description="Helical" evidence="6">
    <location>
        <begin position="21"/>
        <end position="39"/>
    </location>
</feature>
<dbReference type="Proteomes" id="UP000019143">
    <property type="component" value="Unassembled WGS sequence"/>
</dbReference>
<dbReference type="Pfam" id="PF07690">
    <property type="entry name" value="MFS_1"/>
    <property type="match status" value="1"/>
</dbReference>
<accession>W4S818</accession>
<feature type="transmembrane region" description="Helical" evidence="6">
    <location>
        <begin position="59"/>
        <end position="79"/>
    </location>
</feature>
<feature type="domain" description="Major facilitator superfamily (MFS) profile" evidence="7">
    <location>
        <begin position="25"/>
        <end position="290"/>
    </location>
</feature>
<evidence type="ECO:0000256" key="2">
    <source>
        <dbReference type="ARBA" id="ARBA00022448"/>
    </source>
</evidence>
<evidence type="ECO:0000259" key="7">
    <source>
        <dbReference type="PROSITE" id="PS50850"/>
    </source>
</evidence>
<name>W4S818_9XANT</name>
<dbReference type="PANTHER" id="PTHR43791">
    <property type="entry name" value="PERMEASE-RELATED"/>
    <property type="match status" value="1"/>
</dbReference>
<evidence type="ECO:0000313" key="9">
    <source>
        <dbReference type="Proteomes" id="UP000019143"/>
    </source>
</evidence>
<dbReference type="InterPro" id="IPR036259">
    <property type="entry name" value="MFS_trans_sf"/>
</dbReference>
<dbReference type="FunFam" id="1.20.1250.20:FF:000018">
    <property type="entry name" value="MFS transporter permease"/>
    <property type="match status" value="1"/>
</dbReference>
<feature type="transmembrane region" description="Helical" evidence="6">
    <location>
        <begin position="91"/>
        <end position="109"/>
    </location>
</feature>
<dbReference type="AlphaFoldDB" id="W4S818"/>
<dbReference type="CDD" id="cd17319">
    <property type="entry name" value="MFS_ExuT_GudP_like"/>
    <property type="match status" value="1"/>
</dbReference>
<dbReference type="InterPro" id="IPR020846">
    <property type="entry name" value="MFS_dom"/>
</dbReference>
<protein>
    <submittedName>
        <fullName evidence="8">Major facilitator family transporter</fullName>
    </submittedName>
</protein>
<comment type="caution">
    <text evidence="8">The sequence shown here is derived from an EMBL/GenBank/DDBJ whole genome shotgun (WGS) entry which is preliminary data.</text>
</comment>
<organism evidence="8 9">
    <name type="scientific">Xanthomonas arboricola pv. pruni str. MAFF 311562</name>
    <dbReference type="NCBI Taxonomy" id="1414836"/>
    <lineage>
        <taxon>Bacteria</taxon>
        <taxon>Pseudomonadati</taxon>
        <taxon>Pseudomonadota</taxon>
        <taxon>Gammaproteobacteria</taxon>
        <taxon>Lysobacterales</taxon>
        <taxon>Lysobacteraceae</taxon>
        <taxon>Xanthomonas</taxon>
    </lineage>
</organism>
<keyword evidence="3 6" id="KW-0812">Transmembrane</keyword>
<gene>
    <name evidence="8" type="ORF">XPU_4203</name>
</gene>
<evidence type="ECO:0000313" key="8">
    <source>
        <dbReference type="EMBL" id="GAE52671.1"/>
    </source>
</evidence>
<dbReference type="InterPro" id="IPR011701">
    <property type="entry name" value="MFS"/>
</dbReference>
<feature type="transmembrane region" description="Helical" evidence="6">
    <location>
        <begin position="115"/>
        <end position="137"/>
    </location>
</feature>
<keyword evidence="4 6" id="KW-1133">Transmembrane helix</keyword>
<evidence type="ECO:0000256" key="4">
    <source>
        <dbReference type="ARBA" id="ARBA00022989"/>
    </source>
</evidence>
<evidence type="ECO:0000256" key="3">
    <source>
        <dbReference type="ARBA" id="ARBA00022692"/>
    </source>
</evidence>
<feature type="transmembrane region" description="Helical" evidence="6">
    <location>
        <begin position="149"/>
        <end position="172"/>
    </location>
</feature>
<comment type="subcellular location">
    <subcellularLocation>
        <location evidence="1">Membrane</location>
        <topology evidence="1">Multi-pass membrane protein</topology>
    </subcellularLocation>
</comment>
<evidence type="ECO:0000256" key="5">
    <source>
        <dbReference type="ARBA" id="ARBA00023136"/>
    </source>
</evidence>
<feature type="transmembrane region" description="Helical" evidence="6">
    <location>
        <begin position="184"/>
        <end position="207"/>
    </location>
</feature>
<evidence type="ECO:0000256" key="6">
    <source>
        <dbReference type="SAM" id="Phobius"/>
    </source>
</evidence>
<dbReference type="PROSITE" id="PS50850">
    <property type="entry name" value="MFS"/>
    <property type="match status" value="1"/>
</dbReference>
<evidence type="ECO:0000256" key="1">
    <source>
        <dbReference type="ARBA" id="ARBA00004141"/>
    </source>
</evidence>
<dbReference type="SUPFAM" id="SSF103473">
    <property type="entry name" value="MFS general substrate transporter"/>
    <property type="match status" value="1"/>
</dbReference>
<reference evidence="8 9" key="1">
    <citation type="submission" date="2014-01" db="EMBL/GenBank/DDBJ databases">
        <title>Genome sequence and analysis of Xanthomonas arboricola pv. pruni.</title>
        <authorList>
            <person name="Fujikawa T."/>
            <person name="Nakazono-Nagaoka E."/>
        </authorList>
    </citation>
    <scope>NUCLEOTIDE SEQUENCE [LARGE SCALE GENOMIC DNA]</scope>
    <source>
        <strain evidence="9">MAFF 311562</strain>
    </source>
</reference>
<dbReference type="EMBL" id="BAVB01000372">
    <property type="protein sequence ID" value="GAE52671.1"/>
    <property type="molecule type" value="Genomic_DNA"/>
</dbReference>
<dbReference type="GO" id="GO:0005886">
    <property type="term" value="C:plasma membrane"/>
    <property type="evidence" value="ECO:0007669"/>
    <property type="project" value="TreeGrafter"/>
</dbReference>
<proteinExistence type="predicted"/>
<dbReference type="Gene3D" id="1.20.1250.20">
    <property type="entry name" value="MFS general substrate transporter like domains"/>
    <property type="match status" value="1"/>
</dbReference>
<keyword evidence="5 6" id="KW-0472">Membrane</keyword>
<dbReference type="PANTHER" id="PTHR43791:SF36">
    <property type="entry name" value="TRANSPORTER, PUTATIVE (AFU_ORTHOLOGUE AFUA_6G08340)-RELATED"/>
    <property type="match status" value="1"/>
</dbReference>
<dbReference type="GO" id="GO:0022857">
    <property type="term" value="F:transmembrane transporter activity"/>
    <property type="evidence" value="ECO:0007669"/>
    <property type="project" value="InterPro"/>
</dbReference>
<sequence>MTQATRPLPPPDGMAPTYRKILWRLIPFLFVCYLFNYLDRVNVGFAKLQMLGDLGMSETVYGLGAGIFFICYLACGVPSNLILQRIGARRWVAIMMVSWGLLSTCLMFVRTPAGFYTLRLLTGAAEAGFFPGIVLYLTRWFPRAQQGRVMTVFMSAIPISGVLGGPLSGWILGHFSAGQGGLAGWQWMFLLQGLPTVLLGIGVWFLLSDGVQQATWLDPQQKQALTRALAADEAGKPAGASTSLGAVLRNPAVWMLGTVYFCIQSGVYAINFWLPSIIQAAASPTRPGSA</sequence>
<keyword evidence="2" id="KW-0813">Transport</keyword>